<dbReference type="PANTHER" id="PTHR45953">
    <property type="entry name" value="IDURONATE 2-SULFATASE"/>
    <property type="match status" value="1"/>
</dbReference>
<dbReference type="GO" id="GO:0005737">
    <property type="term" value="C:cytoplasm"/>
    <property type="evidence" value="ECO:0007669"/>
    <property type="project" value="TreeGrafter"/>
</dbReference>
<dbReference type="EMBL" id="FOQO01000001">
    <property type="protein sequence ID" value="SFH83392.1"/>
    <property type="molecule type" value="Genomic_DNA"/>
</dbReference>
<evidence type="ECO:0000256" key="1">
    <source>
        <dbReference type="ARBA" id="ARBA00001913"/>
    </source>
</evidence>
<dbReference type="InterPro" id="IPR035874">
    <property type="entry name" value="IDS"/>
</dbReference>
<dbReference type="SUPFAM" id="SSF53649">
    <property type="entry name" value="Alkaline phosphatase-like"/>
    <property type="match status" value="1"/>
</dbReference>
<evidence type="ECO:0000256" key="3">
    <source>
        <dbReference type="ARBA" id="ARBA00022723"/>
    </source>
</evidence>
<dbReference type="PANTHER" id="PTHR45953:SF1">
    <property type="entry name" value="IDURONATE 2-SULFATASE"/>
    <property type="match status" value="1"/>
</dbReference>
<name>A0A1I3D9G7_9SPHI</name>
<dbReference type="GO" id="GO:0004423">
    <property type="term" value="F:iduronate-2-sulfatase activity"/>
    <property type="evidence" value="ECO:0007669"/>
    <property type="project" value="InterPro"/>
</dbReference>
<evidence type="ECO:0000256" key="2">
    <source>
        <dbReference type="ARBA" id="ARBA00008779"/>
    </source>
</evidence>
<dbReference type="CDD" id="cd16030">
    <property type="entry name" value="iduronate-2-sulfatase"/>
    <property type="match status" value="1"/>
</dbReference>
<evidence type="ECO:0000259" key="7">
    <source>
        <dbReference type="Pfam" id="PF00884"/>
    </source>
</evidence>
<keyword evidence="9" id="KW-1185">Reference proteome</keyword>
<reference evidence="8 9" key="1">
    <citation type="submission" date="2016-10" db="EMBL/GenBank/DDBJ databases">
        <authorList>
            <person name="de Groot N.N."/>
        </authorList>
    </citation>
    <scope>NUCLEOTIDE SEQUENCE [LARGE SCALE GENOMIC DNA]</scope>
    <source>
        <strain evidence="8 9">RK1</strain>
    </source>
</reference>
<keyword evidence="3" id="KW-0479">Metal-binding</keyword>
<keyword evidence="5" id="KW-0378">Hydrolase</keyword>
<gene>
    <name evidence="8" type="ORF">SAMN05444682_101372</name>
</gene>
<dbReference type="AlphaFoldDB" id="A0A1I3D9G7"/>
<accession>A0A1I3D9G7</accession>
<evidence type="ECO:0000313" key="8">
    <source>
        <dbReference type="EMBL" id="SFH83392.1"/>
    </source>
</evidence>
<dbReference type="STRING" id="1477437.SAMN05444682_101372"/>
<feature type="domain" description="Sulfatase N-terminal" evidence="7">
    <location>
        <begin position="25"/>
        <end position="372"/>
    </location>
</feature>
<evidence type="ECO:0000256" key="4">
    <source>
        <dbReference type="ARBA" id="ARBA00022729"/>
    </source>
</evidence>
<dbReference type="Proteomes" id="UP000198670">
    <property type="component" value="Unassembled WGS sequence"/>
</dbReference>
<sequence>MKHFKLFIIWPLFFLSCQRNPDTRPNVLFIAVDDLNDWITLFDANNPIRTPNLERLASKGVFFTHAYCSSPACNPSRASLLTGTRPHKTGIYGNKSDWRKALPQTETIQQYFMNHGYFSAGAGKIFHHHWDGAFHDTASFHEFQPMPDTYPDSPLPARKLNGFEWYGSKNTDWGAWPLAVGDAVDYRTVSYAGDFLDRAHEEPFFLSIGIFRPHMPGYSPPQYREKYPVENAVMPVVKANDWDDLPSGAAQLLEPSKWFWQGMERAIAEDPQAWADMVTSYQAAASFADAQIGRLLDALEQSPYADNTVIVLWSDHGYHLGEKQHMEKFALWEKTTHVPFIVVAPGQIKPGTTIHTPIDLTTVYPTLIDLCGLPARSGLDGYSVLPLLEDSTASFPPALMTYMEGNHAIRTARWRYIRYADGTEELYDHTKDGHEWNNLAVDTHYLAVLDSLRPFVPSSSAVAVADMVKPSRVIQTEYRGDSNVVR</sequence>
<dbReference type="InterPro" id="IPR000917">
    <property type="entry name" value="Sulfatase_N"/>
</dbReference>
<keyword evidence="4" id="KW-0732">Signal</keyword>
<dbReference type="PROSITE" id="PS51257">
    <property type="entry name" value="PROKAR_LIPOPROTEIN"/>
    <property type="match status" value="1"/>
</dbReference>
<organism evidence="8 9">
    <name type="scientific">Parapedobacter indicus</name>
    <dbReference type="NCBI Taxonomy" id="1477437"/>
    <lineage>
        <taxon>Bacteria</taxon>
        <taxon>Pseudomonadati</taxon>
        <taxon>Bacteroidota</taxon>
        <taxon>Sphingobacteriia</taxon>
        <taxon>Sphingobacteriales</taxon>
        <taxon>Sphingobacteriaceae</taxon>
        <taxon>Parapedobacter</taxon>
    </lineage>
</organism>
<dbReference type="Gene3D" id="3.40.720.10">
    <property type="entry name" value="Alkaline Phosphatase, subunit A"/>
    <property type="match status" value="1"/>
</dbReference>
<dbReference type="InterPro" id="IPR017850">
    <property type="entry name" value="Alkaline_phosphatase_core_sf"/>
</dbReference>
<dbReference type="Pfam" id="PF00884">
    <property type="entry name" value="Sulfatase"/>
    <property type="match status" value="1"/>
</dbReference>
<dbReference type="OrthoDB" id="9789742at2"/>
<dbReference type="GO" id="GO:0046872">
    <property type="term" value="F:metal ion binding"/>
    <property type="evidence" value="ECO:0007669"/>
    <property type="project" value="UniProtKB-KW"/>
</dbReference>
<protein>
    <submittedName>
        <fullName evidence="8">Arylsulfatase A</fullName>
    </submittedName>
</protein>
<comment type="cofactor">
    <cofactor evidence="1">
        <name>Ca(2+)</name>
        <dbReference type="ChEBI" id="CHEBI:29108"/>
    </cofactor>
</comment>
<keyword evidence="6" id="KW-0106">Calcium</keyword>
<proteinExistence type="inferred from homology"/>
<evidence type="ECO:0000256" key="5">
    <source>
        <dbReference type="ARBA" id="ARBA00022801"/>
    </source>
</evidence>
<evidence type="ECO:0000256" key="6">
    <source>
        <dbReference type="ARBA" id="ARBA00022837"/>
    </source>
</evidence>
<evidence type="ECO:0000313" key="9">
    <source>
        <dbReference type="Proteomes" id="UP000198670"/>
    </source>
</evidence>
<comment type="similarity">
    <text evidence="2">Belongs to the sulfatase family.</text>
</comment>
<dbReference type="RefSeq" id="WP_090623352.1">
    <property type="nucleotide sequence ID" value="NZ_FOQO01000001.1"/>
</dbReference>